<keyword evidence="2 5" id="KW-0812">Transmembrane</keyword>
<dbReference type="AlphaFoldDB" id="A0AAW0FWC8"/>
<evidence type="ECO:0000313" key="8">
    <source>
        <dbReference type="Proteomes" id="UP001385951"/>
    </source>
</evidence>
<sequence>MMNRLSSSLLFLLASAYTTLAASSNELVSREYTNPDPANDPKNLLGYVPQKKYTYMALLAFGSIAATQTYLMVRYKGFFMLAMLICEFTFAAGIALRLLLHNDPTRMGIYIAENSLVVLSPVGFIAANYVLLGRMARWLKCNSYMLVRPERVTLFFVTSDVVTFFVQASGGGLSAAGADKAELGAKVFLVGLILQAISFVFFTIMYIHFLINVKKHESRIWNRDAGNGMLKDWRGLAGALFASCVFILIRSVYRIAELSQGYGGAISKNETLFYLFDVLMLFHAVMVYTPFWPGKFIPSKHDMEMEALKSHDSSENLAAYKGRV</sequence>
<feature type="chain" id="PRO_5043362310" evidence="6">
    <location>
        <begin position="22"/>
        <end position="324"/>
    </location>
</feature>
<feature type="transmembrane region" description="Helical" evidence="5">
    <location>
        <begin position="273"/>
        <end position="291"/>
    </location>
</feature>
<reference evidence="7 8" key="1">
    <citation type="submission" date="2022-09" db="EMBL/GenBank/DDBJ databases">
        <authorList>
            <person name="Palmer J.M."/>
        </authorList>
    </citation>
    <scope>NUCLEOTIDE SEQUENCE [LARGE SCALE GENOMIC DNA]</scope>
    <source>
        <strain evidence="7 8">DSM 7382</strain>
    </source>
</reference>
<dbReference type="GO" id="GO:0016020">
    <property type="term" value="C:membrane"/>
    <property type="evidence" value="ECO:0007669"/>
    <property type="project" value="UniProtKB-SubCell"/>
</dbReference>
<feature type="transmembrane region" description="Helical" evidence="5">
    <location>
        <begin position="152"/>
        <end position="175"/>
    </location>
</feature>
<feature type="transmembrane region" description="Helical" evidence="5">
    <location>
        <begin position="111"/>
        <end position="131"/>
    </location>
</feature>
<dbReference type="InterPro" id="IPR007568">
    <property type="entry name" value="RTA1"/>
</dbReference>
<feature type="transmembrane region" description="Helical" evidence="5">
    <location>
        <begin position="78"/>
        <end position="99"/>
    </location>
</feature>
<keyword evidence="4 5" id="KW-0472">Membrane</keyword>
<keyword evidence="8" id="KW-1185">Reference proteome</keyword>
<feature type="transmembrane region" description="Helical" evidence="5">
    <location>
        <begin position="233"/>
        <end position="253"/>
    </location>
</feature>
<dbReference type="EMBL" id="JASBNA010000040">
    <property type="protein sequence ID" value="KAK7681661.1"/>
    <property type="molecule type" value="Genomic_DNA"/>
</dbReference>
<feature type="transmembrane region" description="Helical" evidence="5">
    <location>
        <begin position="187"/>
        <end position="213"/>
    </location>
</feature>
<accession>A0AAW0FWC8</accession>
<evidence type="ECO:0000256" key="6">
    <source>
        <dbReference type="SAM" id="SignalP"/>
    </source>
</evidence>
<evidence type="ECO:0000256" key="4">
    <source>
        <dbReference type="ARBA" id="ARBA00023136"/>
    </source>
</evidence>
<name>A0AAW0FWC8_9APHY</name>
<dbReference type="Proteomes" id="UP001385951">
    <property type="component" value="Unassembled WGS sequence"/>
</dbReference>
<keyword evidence="3 5" id="KW-1133">Transmembrane helix</keyword>
<dbReference type="PANTHER" id="PTHR31465">
    <property type="entry name" value="PROTEIN RTA1-RELATED"/>
    <property type="match status" value="1"/>
</dbReference>
<evidence type="ECO:0000256" key="5">
    <source>
        <dbReference type="SAM" id="Phobius"/>
    </source>
</evidence>
<dbReference type="Pfam" id="PF04479">
    <property type="entry name" value="RTA1"/>
    <property type="match status" value="1"/>
</dbReference>
<evidence type="ECO:0000256" key="1">
    <source>
        <dbReference type="ARBA" id="ARBA00004141"/>
    </source>
</evidence>
<proteinExistence type="predicted"/>
<feature type="signal peptide" evidence="6">
    <location>
        <begin position="1"/>
        <end position="21"/>
    </location>
</feature>
<evidence type="ECO:0000313" key="7">
    <source>
        <dbReference type="EMBL" id="KAK7681661.1"/>
    </source>
</evidence>
<evidence type="ECO:0000256" key="3">
    <source>
        <dbReference type="ARBA" id="ARBA00022989"/>
    </source>
</evidence>
<keyword evidence="6" id="KW-0732">Signal</keyword>
<protein>
    <submittedName>
        <fullName evidence="7">Uncharacterized protein</fullName>
    </submittedName>
</protein>
<feature type="transmembrane region" description="Helical" evidence="5">
    <location>
        <begin position="53"/>
        <end position="71"/>
    </location>
</feature>
<comment type="caution">
    <text evidence="7">The sequence shown here is derived from an EMBL/GenBank/DDBJ whole genome shotgun (WGS) entry which is preliminary data.</text>
</comment>
<gene>
    <name evidence="7" type="ORF">QCA50_015395</name>
</gene>
<dbReference type="PANTHER" id="PTHR31465:SF1">
    <property type="entry name" value="PROTEIN RTA1-RELATED"/>
    <property type="match status" value="1"/>
</dbReference>
<evidence type="ECO:0000256" key="2">
    <source>
        <dbReference type="ARBA" id="ARBA00022692"/>
    </source>
</evidence>
<organism evidence="7 8">
    <name type="scientific">Cerrena zonata</name>
    <dbReference type="NCBI Taxonomy" id="2478898"/>
    <lineage>
        <taxon>Eukaryota</taxon>
        <taxon>Fungi</taxon>
        <taxon>Dikarya</taxon>
        <taxon>Basidiomycota</taxon>
        <taxon>Agaricomycotina</taxon>
        <taxon>Agaricomycetes</taxon>
        <taxon>Polyporales</taxon>
        <taxon>Cerrenaceae</taxon>
        <taxon>Cerrena</taxon>
    </lineage>
</organism>
<comment type="subcellular location">
    <subcellularLocation>
        <location evidence="1">Membrane</location>
        <topology evidence="1">Multi-pass membrane protein</topology>
    </subcellularLocation>
</comment>